<name>A0A3P1SCV3_9ACTO</name>
<feature type="domain" description="Amidohydrolase-related" evidence="9">
    <location>
        <begin position="334"/>
        <end position="401"/>
    </location>
</feature>
<dbReference type="GO" id="GO:0008448">
    <property type="term" value="F:N-acetylglucosamine-6-phosphate deacetylase activity"/>
    <property type="evidence" value="ECO:0007669"/>
    <property type="project" value="InterPro"/>
</dbReference>
<dbReference type="RefSeq" id="WP_124871428.1">
    <property type="nucleotide sequence ID" value="NZ_RQZF01000009.1"/>
</dbReference>
<dbReference type="Proteomes" id="UP000280444">
    <property type="component" value="Unassembled WGS sequence"/>
</dbReference>
<comment type="cofactor">
    <cofactor evidence="8">
        <name>a divalent metal cation</name>
        <dbReference type="ChEBI" id="CHEBI:60240"/>
    </cofactor>
    <text evidence="8">Binds 1 divalent metal cation per subunit.</text>
</comment>
<dbReference type="SUPFAM" id="SSF51338">
    <property type="entry name" value="Composite domain of metallo-dependent hydrolases"/>
    <property type="match status" value="1"/>
</dbReference>
<proteinExistence type="inferred from homology"/>
<evidence type="ECO:0000313" key="10">
    <source>
        <dbReference type="EMBL" id="RRC94876.1"/>
    </source>
</evidence>
<dbReference type="InterPro" id="IPR032466">
    <property type="entry name" value="Metal_Hydrolase"/>
</dbReference>
<comment type="similarity">
    <text evidence="1 5">Belongs to the metallo-dependent hydrolases superfamily. NagA family.</text>
</comment>
<organism evidence="10 11">
    <name type="scientific">Schaalia canis</name>
    <dbReference type="NCBI Taxonomy" id="100469"/>
    <lineage>
        <taxon>Bacteria</taxon>
        <taxon>Bacillati</taxon>
        <taxon>Actinomycetota</taxon>
        <taxon>Actinomycetes</taxon>
        <taxon>Actinomycetales</taxon>
        <taxon>Actinomycetaceae</taxon>
        <taxon>Schaalia</taxon>
    </lineage>
</organism>
<dbReference type="GO" id="GO:0006046">
    <property type="term" value="P:N-acetylglucosamine catabolic process"/>
    <property type="evidence" value="ECO:0007669"/>
    <property type="project" value="TreeGrafter"/>
</dbReference>
<keyword evidence="3 5" id="KW-0378">Hydrolase</keyword>
<dbReference type="InterPro" id="IPR003764">
    <property type="entry name" value="GlcNAc_6-P_deAcase"/>
</dbReference>
<feature type="binding site" evidence="7">
    <location>
        <position position="277"/>
    </location>
    <ligand>
        <name>substrate</name>
    </ligand>
</feature>
<reference evidence="10 11" key="1">
    <citation type="submission" date="2018-11" db="EMBL/GenBank/DDBJ databases">
        <title>Genomes From Bacteria Associated with the Canine Oral Cavity: a Test Case for Automated Genome-Based Taxonomic Assignment.</title>
        <authorList>
            <person name="Coil D.A."/>
            <person name="Jospin G."/>
            <person name="Darling A.E."/>
            <person name="Wallis C."/>
            <person name="Davis I.J."/>
            <person name="Harris S."/>
            <person name="Eisen J.A."/>
            <person name="Holcombe L.J."/>
            <person name="O'Flynn C."/>
        </authorList>
    </citation>
    <scope>NUCLEOTIDE SEQUENCE [LARGE SCALE GENOMIC DNA]</scope>
    <source>
        <strain evidence="10 11">OH770</strain>
    </source>
</reference>
<evidence type="ECO:0000256" key="7">
    <source>
        <dbReference type="PIRSR" id="PIRSR038994-2"/>
    </source>
</evidence>
<feature type="domain" description="Amidohydrolase-related" evidence="9">
    <location>
        <begin position="61"/>
        <end position="185"/>
    </location>
</feature>
<comment type="caution">
    <text evidence="10">The sequence shown here is derived from an EMBL/GenBank/DDBJ whole genome shotgun (WGS) entry which is preliminary data.</text>
</comment>
<evidence type="ECO:0000256" key="2">
    <source>
        <dbReference type="ARBA" id="ARBA00022723"/>
    </source>
</evidence>
<sequence length="407" mass="42817">MSDNVLVLRGRVILPDTLCEDGLILCAGDTITAVGERDAVVAQHPEYADLLSSTPHSGLTYMPGLVDVHCHGGGGESFPNASTREQAMVAINEHRAHGTTTLVASTVTAAPDVLVERATLLGALTDEGELAGIHFEGPFVSHERKGAQDGTYIIDPDPKLTARLIEATNGNTVTMTLAPEKPGMIGEGSVVDVLIEGGALPSWGHTDADPAAAKAALEYSREVLDRTPCRRSDRATVTHLFNGMRPLHHRDPGPIAEFLADSSQGGAVVEMICDGIHLDPAIVREVYTILGREQCVFVTDAMAAAGMADGEYQLGPQKVRVEAGVARLAEGDSIAGGTAHLMDCVRVAVQQAQIPLIDAVYMATETGAAILGDTSVGRLEAGRKADVVAVDGELSVVSVWRRGTQVR</sequence>
<feature type="binding site" evidence="7">
    <location>
        <position position="147"/>
    </location>
    <ligand>
        <name>substrate</name>
    </ligand>
</feature>
<dbReference type="PIRSF" id="PIRSF038994">
    <property type="entry name" value="NagA"/>
    <property type="match status" value="1"/>
</dbReference>
<feature type="binding site" evidence="7">
    <location>
        <begin position="242"/>
        <end position="243"/>
    </location>
    <ligand>
        <name>substrate</name>
    </ligand>
</feature>
<evidence type="ECO:0000256" key="6">
    <source>
        <dbReference type="PIRSR" id="PIRSR038994-1"/>
    </source>
</evidence>
<keyword evidence="11" id="KW-1185">Reference proteome</keyword>
<dbReference type="EMBL" id="RQZF01000009">
    <property type="protein sequence ID" value="RRC94876.1"/>
    <property type="molecule type" value="Genomic_DNA"/>
</dbReference>
<feature type="binding site" evidence="8">
    <location>
        <position position="136"/>
    </location>
    <ligand>
        <name>Zn(2+)</name>
        <dbReference type="ChEBI" id="CHEBI:29105"/>
    </ligand>
</feature>
<feature type="binding site" evidence="7">
    <location>
        <begin position="334"/>
        <end position="336"/>
    </location>
    <ligand>
        <name>substrate</name>
    </ligand>
</feature>
<keyword evidence="4 5" id="KW-0119">Carbohydrate metabolism</keyword>
<keyword evidence="2 8" id="KW-0479">Metal-binding</keyword>
<evidence type="ECO:0000256" key="5">
    <source>
        <dbReference type="PIRNR" id="PIRNR038994"/>
    </source>
</evidence>
<gene>
    <name evidence="10" type="ORF">EII11_08370</name>
</gene>
<evidence type="ECO:0000256" key="4">
    <source>
        <dbReference type="ARBA" id="ARBA00023277"/>
    </source>
</evidence>
<feature type="binding site" evidence="7">
    <location>
        <position position="250"/>
    </location>
    <ligand>
        <name>substrate</name>
    </ligand>
</feature>
<dbReference type="Gene3D" id="3.20.20.140">
    <property type="entry name" value="Metal-dependent hydrolases"/>
    <property type="match status" value="1"/>
</dbReference>
<dbReference type="OrthoDB" id="9776488at2"/>
<evidence type="ECO:0000256" key="3">
    <source>
        <dbReference type="ARBA" id="ARBA00022801"/>
    </source>
</evidence>
<dbReference type="Gene3D" id="2.30.40.10">
    <property type="entry name" value="Urease, subunit C, domain 1"/>
    <property type="match status" value="1"/>
</dbReference>
<feature type="binding site" evidence="8">
    <location>
        <position position="239"/>
    </location>
    <ligand>
        <name>Zn(2+)</name>
        <dbReference type="ChEBI" id="CHEBI:29105"/>
    </ligand>
</feature>
<feature type="binding site" evidence="8">
    <location>
        <position position="205"/>
    </location>
    <ligand>
        <name>Zn(2+)</name>
        <dbReference type="ChEBI" id="CHEBI:29105"/>
    </ligand>
</feature>
<evidence type="ECO:0000256" key="1">
    <source>
        <dbReference type="ARBA" id="ARBA00010716"/>
    </source>
</evidence>
<evidence type="ECO:0000259" key="9">
    <source>
        <dbReference type="Pfam" id="PF01979"/>
    </source>
</evidence>
<evidence type="ECO:0000256" key="8">
    <source>
        <dbReference type="PIRSR" id="PIRSR038994-3"/>
    </source>
</evidence>
<accession>A0A3P1SCV3</accession>
<dbReference type="PANTHER" id="PTHR11113:SF14">
    <property type="entry name" value="N-ACETYLGLUCOSAMINE-6-PHOSPHATE DEACETYLASE"/>
    <property type="match status" value="1"/>
</dbReference>
<dbReference type="AlphaFoldDB" id="A0A3P1SCV3"/>
<feature type="active site" description="Proton donor/acceptor" evidence="6">
    <location>
        <position position="300"/>
    </location>
</feature>
<dbReference type="InterPro" id="IPR011059">
    <property type="entry name" value="Metal-dep_hydrolase_composite"/>
</dbReference>
<dbReference type="Pfam" id="PF01979">
    <property type="entry name" value="Amidohydro_1"/>
    <property type="match status" value="2"/>
</dbReference>
<dbReference type="PANTHER" id="PTHR11113">
    <property type="entry name" value="N-ACETYLGLUCOSAMINE-6-PHOSPHATE DEACETYLASE"/>
    <property type="match status" value="1"/>
</dbReference>
<evidence type="ECO:0000313" key="11">
    <source>
        <dbReference type="Proteomes" id="UP000280444"/>
    </source>
</evidence>
<dbReference type="InterPro" id="IPR006680">
    <property type="entry name" value="Amidohydro-rel"/>
</dbReference>
<dbReference type="SUPFAM" id="SSF51556">
    <property type="entry name" value="Metallo-dependent hydrolases"/>
    <property type="match status" value="1"/>
</dbReference>
<dbReference type="GO" id="GO:0046872">
    <property type="term" value="F:metal ion binding"/>
    <property type="evidence" value="ECO:0007669"/>
    <property type="project" value="UniProtKB-KW"/>
</dbReference>
<protein>
    <submittedName>
        <fullName evidence="10">N-acetylglucosamine-6-phosphate deacetylase</fullName>
    </submittedName>
</protein>